<reference evidence="2 3" key="1">
    <citation type="submission" date="2006-02" db="EMBL/GenBank/DDBJ databases">
        <authorList>
            <person name="Moran M.A."/>
            <person name="Kjelleberg S."/>
            <person name="Egan S."/>
            <person name="Saunders N."/>
            <person name="Thomas T."/>
            <person name="Ferriera S."/>
            <person name="Johnson J."/>
            <person name="Kravitz S."/>
            <person name="Halpern A."/>
            <person name="Remington K."/>
            <person name="Beeson K."/>
            <person name="Tran B."/>
            <person name="Rogers Y.-H."/>
            <person name="Friedman R."/>
            <person name="Venter J.C."/>
        </authorList>
    </citation>
    <scope>NUCLEOTIDE SEQUENCE [LARGE SCALE GENOMIC DNA]</scope>
    <source>
        <strain evidence="2 3">D2</strain>
    </source>
</reference>
<evidence type="ECO:0000259" key="1">
    <source>
        <dbReference type="Pfam" id="PF18492"/>
    </source>
</evidence>
<protein>
    <recommendedName>
        <fullName evidence="1">ASP external chaperone domain-containing protein</fullName>
    </recommendedName>
</protein>
<comment type="caution">
    <text evidence="2">The sequence shown here is derived from an EMBL/GenBank/DDBJ whole genome shotgun (WGS) entry which is preliminary data.</text>
</comment>
<dbReference type="Pfam" id="PF18492">
    <property type="entry name" value="ORF_2_N"/>
    <property type="match status" value="1"/>
</dbReference>
<keyword evidence="3" id="KW-1185">Reference proteome</keyword>
<dbReference type="EMBL" id="AAOH01000011">
    <property type="protein sequence ID" value="EAR26616.1"/>
    <property type="molecule type" value="Genomic_DNA"/>
</dbReference>
<organism evidence="2 3">
    <name type="scientific">Pseudoalteromonas tunicata D2</name>
    <dbReference type="NCBI Taxonomy" id="87626"/>
    <lineage>
        <taxon>Bacteria</taxon>
        <taxon>Pseudomonadati</taxon>
        <taxon>Pseudomonadota</taxon>
        <taxon>Gammaproteobacteria</taxon>
        <taxon>Alteromonadales</taxon>
        <taxon>Pseudoalteromonadaceae</taxon>
        <taxon>Pseudoalteromonas</taxon>
    </lineage>
</organism>
<evidence type="ECO:0000313" key="2">
    <source>
        <dbReference type="EMBL" id="EAR26616.1"/>
    </source>
</evidence>
<sequence>MTLTSALAINVVAFEATAHEELSLPKQKVQSLPHVELPTFKANDFKHNDEVITDGYVKIQGMKAIPEFLATPSEVAGNQGEYALINASSDTEIQKGLFAGDVLRNSISGGLAVVTGNIAVHISSDDNLSKLTEQLGLTVVKDLGIGIVIVKSLKQVELKKLEAKIIASGLVTAAKLERLENLNQAF</sequence>
<dbReference type="AlphaFoldDB" id="A4CF68"/>
<feature type="domain" description="ASP external chaperone" evidence="1">
    <location>
        <begin position="87"/>
        <end position="184"/>
    </location>
</feature>
<evidence type="ECO:0000313" key="3">
    <source>
        <dbReference type="Proteomes" id="UP000006201"/>
    </source>
</evidence>
<dbReference type="eggNOG" id="ENOG502ZNR2">
    <property type="taxonomic scope" value="Bacteria"/>
</dbReference>
<dbReference type="InterPro" id="IPR040536">
    <property type="entry name" value="ASPCH"/>
</dbReference>
<proteinExistence type="predicted"/>
<dbReference type="HOGENOM" id="CLU_1453275_0_0_6"/>
<accession>A4CF68</accession>
<dbReference type="STRING" id="87626.PTD2_00367"/>
<name>A4CF68_9GAMM</name>
<gene>
    <name evidence="2" type="ORF">PTD2_00367</name>
</gene>
<dbReference type="Proteomes" id="UP000006201">
    <property type="component" value="Unassembled WGS sequence"/>
</dbReference>